<dbReference type="InterPro" id="IPR021328">
    <property type="entry name" value="CotB-like"/>
</dbReference>
<proteinExistence type="predicted"/>
<evidence type="ECO:0008006" key="2">
    <source>
        <dbReference type="Google" id="ProtNLM"/>
    </source>
</evidence>
<gene>
    <name evidence="1" type="ORF">SDC9_67630</name>
</gene>
<sequence length="306" mass="36238">MLSREKYVDLSLELHLFYTKIMRDHAIFLEAGFPQKNTKLSKEADEYKVQFEKYLIDIIKLSKGIVKEDILESKELYTEYTLNAENKTQYYTGIEINPKITDMQSKIKSKNNEINERTINNIRKFNSRVIKLLDDFIDFKSRILDEILSCMLFSSNYPTFVEHLIHEAKLYRSYIYSIENNEDIKEKNIKETQLFWNHIMMEHALFIRGLLDPSEGNLINSSNNFVKIYNDLIEEAKNMNESSILDLTENTLKETKKLRDFKEAGVEGIEECKIKSIILPLLADHVLREANHYIRLLKKYENKRLK</sequence>
<comment type="caution">
    <text evidence="1">The sequence shown here is derived from an EMBL/GenBank/DDBJ whole genome shotgun (WGS) entry which is preliminary data.</text>
</comment>
<dbReference type="AlphaFoldDB" id="A0A644XZ62"/>
<evidence type="ECO:0000313" key="1">
    <source>
        <dbReference type="EMBL" id="MPM21187.1"/>
    </source>
</evidence>
<dbReference type="Pfam" id="PF11155">
    <property type="entry name" value="DUF2935"/>
    <property type="match status" value="2"/>
</dbReference>
<accession>A0A644XZ62</accession>
<dbReference type="EMBL" id="VSSQ01003539">
    <property type="protein sequence ID" value="MPM21187.1"/>
    <property type="molecule type" value="Genomic_DNA"/>
</dbReference>
<reference evidence="1" key="1">
    <citation type="submission" date="2019-08" db="EMBL/GenBank/DDBJ databases">
        <authorList>
            <person name="Kucharzyk K."/>
            <person name="Murdoch R.W."/>
            <person name="Higgins S."/>
            <person name="Loffler F."/>
        </authorList>
    </citation>
    <scope>NUCLEOTIDE SEQUENCE</scope>
</reference>
<organism evidence="1">
    <name type="scientific">bioreactor metagenome</name>
    <dbReference type="NCBI Taxonomy" id="1076179"/>
    <lineage>
        <taxon>unclassified sequences</taxon>
        <taxon>metagenomes</taxon>
        <taxon>ecological metagenomes</taxon>
    </lineage>
</organism>
<dbReference type="Gene3D" id="1.20.1260.120">
    <property type="entry name" value="Protein of unknown function DUF2935"/>
    <property type="match status" value="1"/>
</dbReference>
<dbReference type="SUPFAM" id="SSF158430">
    <property type="entry name" value="Bacillus cereus metalloprotein-like"/>
    <property type="match status" value="2"/>
</dbReference>
<protein>
    <recommendedName>
        <fullName evidence="2">DUF2935 domain-containing protein</fullName>
    </recommendedName>
</protein>
<name>A0A644XZ62_9ZZZZ</name>